<dbReference type="Proteomes" id="UP001501153">
    <property type="component" value="Unassembled WGS sequence"/>
</dbReference>
<dbReference type="InterPro" id="IPR019694">
    <property type="entry name" value="Phage_HP1_Orf23"/>
</dbReference>
<protein>
    <recommendedName>
        <fullName evidence="3">DUF2586 family protein</fullName>
    </recommendedName>
</protein>
<sequence length="400" mass="42626">MALPDVRIVRGRGGLGRQRPTEDGVSGFITQGVAVVGGLQLNTSYELRSLAQLEALLVDADYDTTNSADLYYQVSEFYRANPGAVLWLRVVARTVTLATIADKAENHAKRLLLDAGGKIKQLAMSLDSANAYVPVAVDGLDGDVVAAITKAQALAVEEFEQHRPVVILLAGHSMSTTLADVLDLRGEAADYVAVVVGTDHLTRPAVPAIGCALGTLSRAGVHENIGWLDKFNLASDGRFLKAGLSNGKHLGELVAGDLEGLHAKGFIFALQHTGFDGFFWNDSHTACPLDSDYAYLENVRASNKAARIVRQTLLPNLKGPLPLNADGTLQTQTVGDFEAKSKTALEANMTRNGEISACDVYVDPTQDVLATSRVDVKYTIVPVGTAREIVGTIGFAKSLN</sequence>
<reference evidence="2" key="1">
    <citation type="journal article" date="2019" name="Int. J. Syst. Evol. Microbiol.">
        <title>The Global Catalogue of Microorganisms (GCM) 10K type strain sequencing project: providing services to taxonomists for standard genome sequencing and annotation.</title>
        <authorList>
            <consortium name="The Broad Institute Genomics Platform"/>
            <consortium name="The Broad Institute Genome Sequencing Center for Infectious Disease"/>
            <person name="Wu L."/>
            <person name="Ma J."/>
        </authorList>
    </citation>
    <scope>NUCLEOTIDE SEQUENCE [LARGE SCALE GENOMIC DNA]</scope>
    <source>
        <strain evidence="2">JCM 17923</strain>
    </source>
</reference>
<evidence type="ECO:0008006" key="3">
    <source>
        <dbReference type="Google" id="ProtNLM"/>
    </source>
</evidence>
<evidence type="ECO:0000313" key="1">
    <source>
        <dbReference type="EMBL" id="GAA4349813.1"/>
    </source>
</evidence>
<dbReference type="EMBL" id="BAABGZ010000010">
    <property type="protein sequence ID" value="GAA4349813.1"/>
    <property type="molecule type" value="Genomic_DNA"/>
</dbReference>
<accession>A0ABP8I268</accession>
<gene>
    <name evidence="1" type="ORF">GCM10023185_06850</name>
</gene>
<dbReference type="RefSeq" id="WP_345233837.1">
    <property type="nucleotide sequence ID" value="NZ_BAABGZ010000010.1"/>
</dbReference>
<proteinExistence type="predicted"/>
<organism evidence="1 2">
    <name type="scientific">Hymenobacter saemangeumensis</name>
    <dbReference type="NCBI Taxonomy" id="1084522"/>
    <lineage>
        <taxon>Bacteria</taxon>
        <taxon>Pseudomonadati</taxon>
        <taxon>Bacteroidota</taxon>
        <taxon>Cytophagia</taxon>
        <taxon>Cytophagales</taxon>
        <taxon>Hymenobacteraceae</taxon>
        <taxon>Hymenobacter</taxon>
    </lineage>
</organism>
<comment type="caution">
    <text evidence="1">The sequence shown here is derived from an EMBL/GenBank/DDBJ whole genome shotgun (WGS) entry which is preliminary data.</text>
</comment>
<name>A0ABP8I268_9BACT</name>
<evidence type="ECO:0000313" key="2">
    <source>
        <dbReference type="Proteomes" id="UP001501153"/>
    </source>
</evidence>
<dbReference type="Pfam" id="PF10758">
    <property type="entry name" value="DUF2586"/>
    <property type="match status" value="1"/>
</dbReference>
<keyword evidence="2" id="KW-1185">Reference proteome</keyword>